<comment type="caution">
    <text evidence="1">The sequence shown here is derived from an EMBL/GenBank/DDBJ whole genome shotgun (WGS) entry which is preliminary data.</text>
</comment>
<accession>A0ACC6QUA0</accession>
<dbReference type="Proteomes" id="UP001375539">
    <property type="component" value="Unassembled WGS sequence"/>
</dbReference>
<proteinExistence type="predicted"/>
<evidence type="ECO:0000313" key="1">
    <source>
        <dbReference type="EMBL" id="MEJ8662067.1"/>
    </source>
</evidence>
<name>A0ACC6QUA0_9ACTN</name>
<dbReference type="EMBL" id="JBBKAI010000002">
    <property type="protein sequence ID" value="MEJ8662067.1"/>
    <property type="molecule type" value="Genomic_DNA"/>
</dbReference>
<sequence>MRSRYEVLLRRIGRWWAVDVPRLALHTQCRTLEEAEDLARGLVAEAVGAHPDAIVLDMVVPELAPVLGSVSEARRRRAAAVAAEEQAIAAAVHELVGTLCLSQGDAGRLLSMSPREVAHFAPPRGSATAGTGHLTPVPAPSPPRPGAAPAPRPRPGPAQRPRRAISPARPSWAIPDDGAEGRG</sequence>
<protein>
    <submittedName>
        <fullName evidence="1">Uncharacterized protein</fullName>
    </submittedName>
</protein>
<gene>
    <name evidence="1" type="ORF">WKI58_37210</name>
</gene>
<reference evidence="1" key="1">
    <citation type="submission" date="2024-03" db="EMBL/GenBank/DDBJ databases">
        <title>Novel Streptomyces species of biotechnological and ecological value are a feature of Machair soil.</title>
        <authorList>
            <person name="Prole J.R."/>
            <person name="Goodfellow M."/>
            <person name="Allenby N."/>
            <person name="Ward A.C."/>
        </authorList>
    </citation>
    <scope>NUCLEOTIDE SEQUENCE</scope>
    <source>
        <strain evidence="1">MS1.AVA.4</strain>
    </source>
</reference>
<keyword evidence="2" id="KW-1185">Reference proteome</keyword>
<organism evidence="1 2">
    <name type="scientific">Streptomyces pratisoli</name>
    <dbReference type="NCBI Taxonomy" id="3139917"/>
    <lineage>
        <taxon>Bacteria</taxon>
        <taxon>Bacillati</taxon>
        <taxon>Actinomycetota</taxon>
        <taxon>Actinomycetes</taxon>
        <taxon>Kitasatosporales</taxon>
        <taxon>Streptomycetaceae</taxon>
        <taxon>Streptomyces</taxon>
    </lineage>
</organism>
<evidence type="ECO:0000313" key="2">
    <source>
        <dbReference type="Proteomes" id="UP001375539"/>
    </source>
</evidence>